<keyword evidence="1" id="KW-0677">Repeat</keyword>
<accession>A0A165DFX1</accession>
<dbReference type="SUPFAM" id="SSF52540">
    <property type="entry name" value="P-loop containing nucleoside triphosphate hydrolases"/>
    <property type="match status" value="1"/>
</dbReference>
<proteinExistence type="predicted"/>
<evidence type="ECO:0000259" key="2">
    <source>
        <dbReference type="Pfam" id="PF24883"/>
    </source>
</evidence>
<name>A0A165DFX1_EXIGL</name>
<evidence type="ECO:0000313" key="4">
    <source>
        <dbReference type="Proteomes" id="UP000077266"/>
    </source>
</evidence>
<protein>
    <recommendedName>
        <fullName evidence="2">Nephrocystin 3-like N-terminal domain-containing protein</fullName>
    </recommendedName>
</protein>
<gene>
    <name evidence="3" type="ORF">EXIGLDRAFT_842182</name>
</gene>
<dbReference type="Gene3D" id="3.40.50.300">
    <property type="entry name" value="P-loop containing nucleotide triphosphate hydrolases"/>
    <property type="match status" value="1"/>
</dbReference>
<evidence type="ECO:0000313" key="3">
    <source>
        <dbReference type="EMBL" id="KZV84454.1"/>
    </source>
</evidence>
<dbReference type="EMBL" id="KV426224">
    <property type="protein sequence ID" value="KZV84454.1"/>
    <property type="molecule type" value="Genomic_DNA"/>
</dbReference>
<dbReference type="Gene3D" id="1.20.930.20">
    <property type="entry name" value="Adaptor protein Cbl, N-terminal domain"/>
    <property type="match status" value="1"/>
</dbReference>
<dbReference type="InParanoid" id="A0A165DFX1"/>
<dbReference type="InterPro" id="IPR036537">
    <property type="entry name" value="Adaptor_Cbl_N_dom_sf"/>
</dbReference>
<keyword evidence="4" id="KW-1185">Reference proteome</keyword>
<sequence length="730" mass="80249">MPSSSKIDVSVSGTQSVLRLICEGATGCGLPGLEGVAKVLLHITEQIKKVKENDGSCKTLLQHIDELSATLRSALDTIDPSTPFINDSGQRLVSSLDLSTRVDSLMRELEQVRGMADTLKEAARRSRFLKATTIAGLLKEMADRVKAARDVFAFSGQVSIETLVRDLTAKSRQAALERNQQRESSEWDDLCNRIPHADAGYSARVHARHGRLLPGTRTDLLQDLDDWATSAPTALDTSSFFVLTGGAGSGKSTIAFDVARRAETRGHLGASFFFMRGAASLDSTDLIFPTLAWQLLANVPGLRSAAAYSVVQTHLLRGGPQNMDQQAEDLFVKLLSTLPPSSPPIAIVIDAVDECSSSRQDFVQRMLFLIMQSLSSITCTVRVFVTSRPEVHVEDALRSLTFQSKTQRFRLHDIPRSTVDRDIKLFFTTALSQLPDVSRRALSSVYGDAAGDLTEHAAGLFIYASIAVEYLKWFRGDDILEAMEQILGTESSAPKPQLARLDELYTIVLESAFPPEFLRLPGKAALVDVVLSSVAVLKDHVSPWVLAVIAGLDLDGGLLPLLHRLAAVLSFDPNDADVIMRPLHASFPEYLVDPARSTSKFWVDSSIQNCVFTGHTLSLLRKQGTLVSNLCRMEHPGQAPAAVVDLRERIASYLPPPVRYACLYWPAHVACIDRDSIPKHQLESFCVSEKFVYWLEALGYLRRLDIATQWLPSIRHKIGVSIFGLCISRS</sequence>
<dbReference type="PANTHER" id="PTHR10039">
    <property type="entry name" value="AMELOGENIN"/>
    <property type="match status" value="1"/>
</dbReference>
<dbReference type="Pfam" id="PF24883">
    <property type="entry name" value="NPHP3_N"/>
    <property type="match status" value="1"/>
</dbReference>
<dbReference type="InterPro" id="IPR027417">
    <property type="entry name" value="P-loop_NTPase"/>
</dbReference>
<reference evidence="3 4" key="1">
    <citation type="journal article" date="2016" name="Mol. Biol. Evol.">
        <title>Comparative Genomics of Early-Diverging Mushroom-Forming Fungi Provides Insights into the Origins of Lignocellulose Decay Capabilities.</title>
        <authorList>
            <person name="Nagy L.G."/>
            <person name="Riley R."/>
            <person name="Tritt A."/>
            <person name="Adam C."/>
            <person name="Daum C."/>
            <person name="Floudas D."/>
            <person name="Sun H."/>
            <person name="Yadav J.S."/>
            <person name="Pangilinan J."/>
            <person name="Larsson K.H."/>
            <person name="Matsuura K."/>
            <person name="Barry K."/>
            <person name="Labutti K."/>
            <person name="Kuo R."/>
            <person name="Ohm R.A."/>
            <person name="Bhattacharya S.S."/>
            <person name="Shirouzu T."/>
            <person name="Yoshinaga Y."/>
            <person name="Martin F.M."/>
            <person name="Grigoriev I.V."/>
            <person name="Hibbett D.S."/>
        </authorList>
    </citation>
    <scope>NUCLEOTIDE SEQUENCE [LARGE SCALE GENOMIC DNA]</scope>
    <source>
        <strain evidence="3 4">HHB12029</strain>
    </source>
</reference>
<dbReference type="OrthoDB" id="3027122at2759"/>
<dbReference type="CDD" id="cd21037">
    <property type="entry name" value="MLKL_NTD"/>
    <property type="match status" value="1"/>
</dbReference>
<dbReference type="InterPro" id="IPR056884">
    <property type="entry name" value="NPHP3-like_N"/>
</dbReference>
<feature type="domain" description="Nephrocystin 3-like N-terminal" evidence="2">
    <location>
        <begin position="224"/>
        <end position="388"/>
    </location>
</feature>
<evidence type="ECO:0000256" key="1">
    <source>
        <dbReference type="ARBA" id="ARBA00022737"/>
    </source>
</evidence>
<organism evidence="3 4">
    <name type="scientific">Exidia glandulosa HHB12029</name>
    <dbReference type="NCBI Taxonomy" id="1314781"/>
    <lineage>
        <taxon>Eukaryota</taxon>
        <taxon>Fungi</taxon>
        <taxon>Dikarya</taxon>
        <taxon>Basidiomycota</taxon>
        <taxon>Agaricomycotina</taxon>
        <taxon>Agaricomycetes</taxon>
        <taxon>Auriculariales</taxon>
        <taxon>Exidiaceae</taxon>
        <taxon>Exidia</taxon>
    </lineage>
</organism>
<dbReference type="GO" id="GO:0007166">
    <property type="term" value="P:cell surface receptor signaling pathway"/>
    <property type="evidence" value="ECO:0007669"/>
    <property type="project" value="InterPro"/>
</dbReference>
<dbReference type="AlphaFoldDB" id="A0A165DFX1"/>
<dbReference type="InterPro" id="IPR059179">
    <property type="entry name" value="MLKL-like_MCAfunc"/>
</dbReference>
<dbReference type="Proteomes" id="UP000077266">
    <property type="component" value="Unassembled WGS sequence"/>
</dbReference>
<dbReference type="PANTHER" id="PTHR10039:SF14">
    <property type="entry name" value="NACHT DOMAIN-CONTAINING PROTEIN"/>
    <property type="match status" value="1"/>
</dbReference>